<reference evidence="1 2" key="1">
    <citation type="submission" date="2019-03" db="EMBL/GenBank/DDBJ databases">
        <title>Genomic Encyclopedia of Type Strains, Phase IV (KMG-IV): sequencing the most valuable type-strain genomes for metagenomic binning, comparative biology and taxonomic classification.</title>
        <authorList>
            <person name="Goeker M."/>
        </authorList>
    </citation>
    <scope>NUCLEOTIDE SEQUENCE [LARGE SCALE GENOMIC DNA]</scope>
    <source>
        <strain evidence="1 2">DSM 9035</strain>
    </source>
</reference>
<sequence>MSGFSADWLALREPADARARDPALARAALARVGPVDVLRVVDLGAGTGANLRAGSADLGPRQDWTLLDYDPALLAAARAGLRDWADESRDEDDGLALRSGDRHLTVRFVAADLSGSLDEITRPRPHLVTASAFFDLASAGFVGRLAEAVAEMEAVFHTVLTCNGRDAWLPPHPDDPSITAAFRSHQVRDKGFGAALGNAASAALETAFRAKGYATALADTPWRLGAESRKLIAALADGTAAAASETGHISAARASAWATARASAQCEIGHTDLLAWPERVRSG</sequence>
<name>A0A4R3M2U2_9HYPH</name>
<keyword evidence="2" id="KW-1185">Reference proteome</keyword>
<dbReference type="OrthoDB" id="7273451at2"/>
<evidence type="ECO:0000313" key="2">
    <source>
        <dbReference type="Proteomes" id="UP000294664"/>
    </source>
</evidence>
<evidence type="ECO:0000313" key="1">
    <source>
        <dbReference type="EMBL" id="TCT07524.1"/>
    </source>
</evidence>
<proteinExistence type="predicted"/>
<organism evidence="1 2">
    <name type="scientific">Aquabacter spiritensis</name>
    <dbReference type="NCBI Taxonomy" id="933073"/>
    <lineage>
        <taxon>Bacteria</taxon>
        <taxon>Pseudomonadati</taxon>
        <taxon>Pseudomonadota</taxon>
        <taxon>Alphaproteobacteria</taxon>
        <taxon>Hyphomicrobiales</taxon>
        <taxon>Xanthobacteraceae</taxon>
        <taxon>Aquabacter</taxon>
    </lineage>
</organism>
<dbReference type="Proteomes" id="UP000294664">
    <property type="component" value="Unassembled WGS sequence"/>
</dbReference>
<comment type="caution">
    <text evidence="1">The sequence shown here is derived from an EMBL/GenBank/DDBJ whole genome shotgun (WGS) entry which is preliminary data.</text>
</comment>
<dbReference type="Gene3D" id="3.40.50.150">
    <property type="entry name" value="Vaccinia Virus protein VP39"/>
    <property type="match status" value="1"/>
</dbReference>
<accession>A0A4R3M2U2</accession>
<dbReference type="InterPro" id="IPR029063">
    <property type="entry name" value="SAM-dependent_MTases_sf"/>
</dbReference>
<protein>
    <recommendedName>
        <fullName evidence="3">Methyltransferase family protein</fullName>
    </recommendedName>
</protein>
<dbReference type="SUPFAM" id="SSF53335">
    <property type="entry name" value="S-adenosyl-L-methionine-dependent methyltransferases"/>
    <property type="match status" value="1"/>
</dbReference>
<gene>
    <name evidence="1" type="ORF">EDC64_10142</name>
</gene>
<dbReference type="AlphaFoldDB" id="A0A4R3M2U2"/>
<dbReference type="EMBL" id="SMAI01000001">
    <property type="protein sequence ID" value="TCT07524.1"/>
    <property type="molecule type" value="Genomic_DNA"/>
</dbReference>
<dbReference type="RefSeq" id="WP_132028307.1">
    <property type="nucleotide sequence ID" value="NZ_SMAI01000001.1"/>
</dbReference>
<evidence type="ECO:0008006" key="3">
    <source>
        <dbReference type="Google" id="ProtNLM"/>
    </source>
</evidence>